<dbReference type="InterPro" id="IPR010852">
    <property type="entry name" value="ABATE"/>
</dbReference>
<dbReference type="InterPro" id="IPR023286">
    <property type="entry name" value="ABATE_dom_sf"/>
</dbReference>
<dbReference type="Pfam" id="PF11706">
    <property type="entry name" value="zf-CGNR"/>
    <property type="match status" value="1"/>
</dbReference>
<dbReference type="Pfam" id="PF07336">
    <property type="entry name" value="ABATE"/>
    <property type="match status" value="1"/>
</dbReference>
<feature type="domain" description="Zinc finger CGNR" evidence="1">
    <location>
        <begin position="122"/>
        <end position="164"/>
    </location>
</feature>
<organism evidence="2 3">
    <name type="scientific">Agromyces lapidis</name>
    <dbReference type="NCBI Taxonomy" id="279574"/>
    <lineage>
        <taxon>Bacteria</taxon>
        <taxon>Bacillati</taxon>
        <taxon>Actinomycetota</taxon>
        <taxon>Actinomycetes</taxon>
        <taxon>Micrococcales</taxon>
        <taxon>Microbacteriaceae</taxon>
        <taxon>Agromyces</taxon>
    </lineage>
</organism>
<dbReference type="PANTHER" id="PTHR35525:SF3">
    <property type="entry name" value="BLL6575 PROTEIN"/>
    <property type="match status" value="1"/>
</dbReference>
<evidence type="ECO:0000313" key="3">
    <source>
        <dbReference type="Proteomes" id="UP001589667"/>
    </source>
</evidence>
<dbReference type="SUPFAM" id="SSF160904">
    <property type="entry name" value="Jann2411-like"/>
    <property type="match status" value="1"/>
</dbReference>
<sequence>MTEPIETAGLLLDLVNSRLVYDERVEDELDDEHGPTWLRAHGAPAEAADLADAREVRDALVAVLRGTRSPDALAPWLAEMASRPELDAEAGLVWRDRDGDGRRIGGAAIREWAALQSPSGSRIRPCAAPDCQHFFIDTSRANARRWHSMETCGNREKARRHYAKTVV</sequence>
<protein>
    <submittedName>
        <fullName evidence="2">CGNR zinc finger domain-containing protein</fullName>
    </submittedName>
</protein>
<dbReference type="Proteomes" id="UP001589667">
    <property type="component" value="Unassembled WGS sequence"/>
</dbReference>
<dbReference type="RefSeq" id="WP_157423813.1">
    <property type="nucleotide sequence ID" value="NZ_BAAANI010000008.1"/>
</dbReference>
<name>A0ABV5SKP0_9MICO</name>
<dbReference type="InterPro" id="IPR021005">
    <property type="entry name" value="Znf_CGNR"/>
</dbReference>
<keyword evidence="3" id="KW-1185">Reference proteome</keyword>
<dbReference type="EMBL" id="JBHMBL010000001">
    <property type="protein sequence ID" value="MFB9640757.1"/>
    <property type="molecule type" value="Genomic_DNA"/>
</dbReference>
<gene>
    <name evidence="2" type="ORF">ACFFQV_00500</name>
</gene>
<dbReference type="Gene3D" id="1.10.3300.10">
    <property type="entry name" value="Jann2411-like domain"/>
    <property type="match status" value="1"/>
</dbReference>
<proteinExistence type="predicted"/>
<evidence type="ECO:0000313" key="2">
    <source>
        <dbReference type="EMBL" id="MFB9640757.1"/>
    </source>
</evidence>
<reference evidence="2 3" key="1">
    <citation type="submission" date="2024-09" db="EMBL/GenBank/DDBJ databases">
        <authorList>
            <person name="Sun Q."/>
            <person name="Mori K."/>
        </authorList>
    </citation>
    <scope>NUCLEOTIDE SEQUENCE [LARGE SCALE GENOMIC DNA]</scope>
    <source>
        <strain evidence="2 3">JCM 14321</strain>
    </source>
</reference>
<evidence type="ECO:0000259" key="1">
    <source>
        <dbReference type="Pfam" id="PF11706"/>
    </source>
</evidence>
<accession>A0ABV5SKP0</accession>
<dbReference type="PANTHER" id="PTHR35525">
    <property type="entry name" value="BLL6575 PROTEIN"/>
    <property type="match status" value="1"/>
</dbReference>
<comment type="caution">
    <text evidence="2">The sequence shown here is derived from an EMBL/GenBank/DDBJ whole genome shotgun (WGS) entry which is preliminary data.</text>
</comment>